<name>A0A3A3ZLV6_9ACTN</name>
<keyword evidence="3" id="KW-1185">Reference proteome</keyword>
<protein>
    <recommendedName>
        <fullName evidence="1">ESAT-6-like protein</fullName>
    </recommendedName>
</protein>
<gene>
    <name evidence="2" type="ORF">D5H78_00295</name>
</gene>
<dbReference type="OrthoDB" id="3387628at2"/>
<comment type="caution">
    <text evidence="2">The sequence shown here is derived from an EMBL/GenBank/DDBJ whole genome shotgun (WGS) entry which is preliminary data.</text>
</comment>
<sequence>MADQIRVTFGSLDTAVGDIAAGVAAQGQRLQELKADIAPMVATWEGSAQTAYYAHQQKWDAAWQDLTEALGQFQRATDVANADYQAGEAANTASWG</sequence>
<dbReference type="Gene3D" id="1.10.287.1060">
    <property type="entry name" value="ESAT-6-like"/>
    <property type="match status" value="1"/>
</dbReference>
<reference evidence="2 3" key="1">
    <citation type="submission" date="2018-09" db="EMBL/GenBank/DDBJ databases">
        <title>YIM 75000 draft genome.</title>
        <authorList>
            <person name="Tang S."/>
            <person name="Feng Y."/>
        </authorList>
    </citation>
    <scope>NUCLEOTIDE SEQUENCE [LARGE SCALE GENOMIC DNA]</scope>
    <source>
        <strain evidence="2 3">YIM 75000</strain>
    </source>
</reference>
<proteinExistence type="inferred from homology"/>
<dbReference type="Proteomes" id="UP000265614">
    <property type="component" value="Unassembled WGS sequence"/>
</dbReference>
<dbReference type="InterPro" id="IPR036689">
    <property type="entry name" value="ESAT-6-like_sf"/>
</dbReference>
<dbReference type="InterPro" id="IPR010310">
    <property type="entry name" value="T7SS_ESAT-6-like"/>
</dbReference>
<evidence type="ECO:0000256" key="1">
    <source>
        <dbReference type="RuleBase" id="RU362001"/>
    </source>
</evidence>
<evidence type="ECO:0000313" key="2">
    <source>
        <dbReference type="EMBL" id="RJK97525.1"/>
    </source>
</evidence>
<comment type="similarity">
    <text evidence="1">Belongs to the WXG100 family.</text>
</comment>
<dbReference type="RefSeq" id="WP_119948424.1">
    <property type="nucleotide sequence ID" value="NZ_QZEZ01000001.1"/>
</dbReference>
<organism evidence="2 3">
    <name type="scientific">Vallicoccus soli</name>
    <dbReference type="NCBI Taxonomy" id="2339232"/>
    <lineage>
        <taxon>Bacteria</taxon>
        <taxon>Bacillati</taxon>
        <taxon>Actinomycetota</taxon>
        <taxon>Actinomycetes</taxon>
        <taxon>Motilibacterales</taxon>
        <taxon>Vallicoccaceae</taxon>
        <taxon>Vallicoccus</taxon>
    </lineage>
</organism>
<dbReference type="SUPFAM" id="SSF140453">
    <property type="entry name" value="EsxAB dimer-like"/>
    <property type="match status" value="1"/>
</dbReference>
<accession>A0A3A3ZLV6</accession>
<dbReference type="EMBL" id="QZEZ01000001">
    <property type="protein sequence ID" value="RJK97525.1"/>
    <property type="molecule type" value="Genomic_DNA"/>
</dbReference>
<dbReference type="NCBIfam" id="TIGR03930">
    <property type="entry name" value="WXG100_ESAT6"/>
    <property type="match status" value="1"/>
</dbReference>
<dbReference type="Pfam" id="PF06013">
    <property type="entry name" value="WXG100"/>
    <property type="match status" value="1"/>
</dbReference>
<evidence type="ECO:0000313" key="3">
    <source>
        <dbReference type="Proteomes" id="UP000265614"/>
    </source>
</evidence>
<dbReference type="AlphaFoldDB" id="A0A3A3ZLV6"/>